<comment type="caution">
    <text evidence="7">The sequence shown here is derived from an EMBL/GenBank/DDBJ whole genome shotgun (WGS) entry which is preliminary data.</text>
</comment>
<dbReference type="EMBL" id="CM029054">
    <property type="protein sequence ID" value="KAG2538217.1"/>
    <property type="molecule type" value="Genomic_DNA"/>
</dbReference>
<name>A0A8T0MM37_PANVG</name>
<dbReference type="InterPro" id="IPR011598">
    <property type="entry name" value="bHLH_dom"/>
</dbReference>
<dbReference type="PANTHER" id="PTHR46446">
    <property type="entry name" value="TRANSCRIPTION FACTOR PRE"/>
    <property type="match status" value="1"/>
</dbReference>
<dbReference type="PANTHER" id="PTHR46446:SF37">
    <property type="entry name" value="TRANSCRIPTION FACTOR ILI7"/>
    <property type="match status" value="1"/>
</dbReference>
<evidence type="ECO:0000259" key="6">
    <source>
        <dbReference type="PROSITE" id="PS50888"/>
    </source>
</evidence>
<dbReference type="CDD" id="cd11442">
    <property type="entry name" value="bHLH_AtPRE_like"/>
    <property type="match status" value="1"/>
</dbReference>
<dbReference type="InterPro" id="IPR044293">
    <property type="entry name" value="PRE"/>
</dbReference>
<dbReference type="SUPFAM" id="SSF47459">
    <property type="entry name" value="HLH, helix-loop-helix DNA-binding domain"/>
    <property type="match status" value="1"/>
</dbReference>
<keyword evidence="2" id="KW-0341">Growth regulation</keyword>
<gene>
    <name evidence="7" type="ORF">PVAP13_9NG314042</name>
</gene>
<proteinExistence type="inferred from homology"/>
<keyword evidence="8" id="KW-1185">Reference proteome</keyword>
<reference evidence="7 8" key="1">
    <citation type="submission" date="2020-05" db="EMBL/GenBank/DDBJ databases">
        <title>WGS assembly of Panicum virgatum.</title>
        <authorList>
            <person name="Lovell J.T."/>
            <person name="Jenkins J."/>
            <person name="Shu S."/>
            <person name="Juenger T.E."/>
            <person name="Schmutz J."/>
        </authorList>
    </citation>
    <scope>NUCLEOTIDE SEQUENCE [LARGE SCALE GENOMIC DNA]</scope>
    <source>
        <strain evidence="8">cv. AP13</strain>
    </source>
</reference>
<dbReference type="Proteomes" id="UP000823388">
    <property type="component" value="Chromosome 9N"/>
</dbReference>
<evidence type="ECO:0000256" key="1">
    <source>
        <dbReference type="ARBA" id="ARBA00005510"/>
    </source>
</evidence>
<comment type="similarity">
    <text evidence="1">Belongs to the bHLH protein family.</text>
</comment>
<dbReference type="FunFam" id="4.10.280.10:FF:000082">
    <property type="entry name" value="Transcription factor ILI6"/>
    <property type="match status" value="1"/>
</dbReference>
<keyword evidence="3" id="KW-0805">Transcription regulation</keyword>
<keyword evidence="4" id="KW-0804">Transcription</keyword>
<protein>
    <recommendedName>
        <fullName evidence="6">BHLH domain-containing protein</fullName>
    </recommendedName>
</protein>
<dbReference type="InterPro" id="IPR036638">
    <property type="entry name" value="HLH_DNA-bd_sf"/>
</dbReference>
<evidence type="ECO:0000256" key="4">
    <source>
        <dbReference type="ARBA" id="ARBA00023163"/>
    </source>
</evidence>
<dbReference type="PROSITE" id="PS50888">
    <property type="entry name" value="BHLH"/>
    <property type="match status" value="1"/>
</dbReference>
<evidence type="ECO:0000313" key="8">
    <source>
        <dbReference type="Proteomes" id="UP000823388"/>
    </source>
</evidence>
<organism evidence="7 8">
    <name type="scientific">Panicum virgatum</name>
    <name type="common">Blackwell switchgrass</name>
    <dbReference type="NCBI Taxonomy" id="38727"/>
    <lineage>
        <taxon>Eukaryota</taxon>
        <taxon>Viridiplantae</taxon>
        <taxon>Streptophyta</taxon>
        <taxon>Embryophyta</taxon>
        <taxon>Tracheophyta</taxon>
        <taxon>Spermatophyta</taxon>
        <taxon>Magnoliopsida</taxon>
        <taxon>Liliopsida</taxon>
        <taxon>Poales</taxon>
        <taxon>Poaceae</taxon>
        <taxon>PACMAD clade</taxon>
        <taxon>Panicoideae</taxon>
        <taxon>Panicodae</taxon>
        <taxon>Paniceae</taxon>
        <taxon>Panicinae</taxon>
        <taxon>Panicum</taxon>
        <taxon>Panicum sect. Hiantes</taxon>
    </lineage>
</organism>
<feature type="compositionally biased region" description="Basic residues" evidence="5">
    <location>
        <begin position="109"/>
        <end position="119"/>
    </location>
</feature>
<evidence type="ECO:0000256" key="3">
    <source>
        <dbReference type="ARBA" id="ARBA00023015"/>
    </source>
</evidence>
<dbReference type="GO" id="GO:0040008">
    <property type="term" value="P:regulation of growth"/>
    <property type="evidence" value="ECO:0007669"/>
    <property type="project" value="InterPro"/>
</dbReference>
<evidence type="ECO:0000313" key="7">
    <source>
        <dbReference type="EMBL" id="KAG2538217.1"/>
    </source>
</evidence>
<evidence type="ECO:0000256" key="2">
    <source>
        <dbReference type="ARBA" id="ARBA00022604"/>
    </source>
</evidence>
<sequence length="207" mass="22918">MGPLALVKLRHWRRYLRPYCCSSAVSREVSLQPPRRARASLYLTPRHPACAHSNLPYASRAITVASIIYTPVALLASSTATCLLDPERTRAFCRHPRARIAGALHCRRAGSRMSSRRSQSRSSSSGGALRISDEQISDLVAKLQALLPEARLRSNDRVPSARVLQETCSYIRSLHREVDDLSDRLSELLATTDVSTAQAAVIRSLLM</sequence>
<dbReference type="Gene3D" id="4.10.280.10">
    <property type="entry name" value="Helix-loop-helix DNA-binding domain"/>
    <property type="match status" value="1"/>
</dbReference>
<evidence type="ECO:0000256" key="5">
    <source>
        <dbReference type="SAM" id="MobiDB-lite"/>
    </source>
</evidence>
<feature type="domain" description="BHLH" evidence="6">
    <location>
        <begin position="120"/>
        <end position="174"/>
    </location>
</feature>
<dbReference type="Pfam" id="PF23174">
    <property type="entry name" value="bHLH_ILI"/>
    <property type="match status" value="1"/>
</dbReference>
<feature type="region of interest" description="Disordered" evidence="5">
    <location>
        <begin position="109"/>
        <end position="128"/>
    </location>
</feature>
<accession>A0A8T0MM37</accession>
<dbReference type="GO" id="GO:0006355">
    <property type="term" value="P:regulation of DNA-templated transcription"/>
    <property type="evidence" value="ECO:0007669"/>
    <property type="project" value="InterPro"/>
</dbReference>
<dbReference type="GO" id="GO:0046983">
    <property type="term" value="F:protein dimerization activity"/>
    <property type="evidence" value="ECO:0007669"/>
    <property type="project" value="InterPro"/>
</dbReference>
<dbReference type="AlphaFoldDB" id="A0A8T0MM37"/>